<proteinExistence type="predicted"/>
<dbReference type="EMBL" id="BPQO01000022">
    <property type="protein sequence ID" value="GJD90873.1"/>
    <property type="molecule type" value="Genomic_DNA"/>
</dbReference>
<name>A0AAV4ZSN3_9HYPH</name>
<reference evidence="1" key="2">
    <citation type="submission" date="2021-08" db="EMBL/GenBank/DDBJ databases">
        <authorList>
            <person name="Tani A."/>
            <person name="Ola A."/>
            <person name="Ogura Y."/>
            <person name="Katsura K."/>
            <person name="Hayashi T."/>
        </authorList>
    </citation>
    <scope>NUCLEOTIDE SEQUENCE</scope>
    <source>
        <strain evidence="1">DSM 16372</strain>
    </source>
</reference>
<dbReference type="AlphaFoldDB" id="A0AAV4ZSN3"/>
<accession>A0AAV4ZSN3</accession>
<gene>
    <name evidence="1" type="ORF">BHAOGJBA_4416</name>
</gene>
<dbReference type="Proteomes" id="UP001055247">
    <property type="component" value="Unassembled WGS sequence"/>
</dbReference>
<evidence type="ECO:0000313" key="2">
    <source>
        <dbReference type="Proteomes" id="UP001055247"/>
    </source>
</evidence>
<protein>
    <submittedName>
        <fullName evidence="1">Uncharacterized protein</fullName>
    </submittedName>
</protein>
<keyword evidence="2" id="KW-1185">Reference proteome</keyword>
<reference evidence="1" key="1">
    <citation type="journal article" date="2016" name="Front. Microbiol.">
        <title>Genome Sequence of the Piezophilic, Mesophilic Sulfate-Reducing Bacterium Desulfovibrio indicus J2T.</title>
        <authorList>
            <person name="Cao J."/>
            <person name="Maignien L."/>
            <person name="Shao Z."/>
            <person name="Alain K."/>
            <person name="Jebbar M."/>
        </authorList>
    </citation>
    <scope>NUCLEOTIDE SEQUENCE</scope>
    <source>
        <strain evidence="1">DSM 16372</strain>
    </source>
</reference>
<organism evidence="1 2">
    <name type="scientific">Methylobacterium hispanicum</name>
    <dbReference type="NCBI Taxonomy" id="270350"/>
    <lineage>
        <taxon>Bacteria</taxon>
        <taxon>Pseudomonadati</taxon>
        <taxon>Pseudomonadota</taxon>
        <taxon>Alphaproteobacteria</taxon>
        <taxon>Hyphomicrobiales</taxon>
        <taxon>Methylobacteriaceae</taxon>
        <taxon>Methylobacterium</taxon>
    </lineage>
</organism>
<evidence type="ECO:0000313" key="1">
    <source>
        <dbReference type="EMBL" id="GJD90873.1"/>
    </source>
</evidence>
<comment type="caution">
    <text evidence="1">The sequence shown here is derived from an EMBL/GenBank/DDBJ whole genome shotgun (WGS) entry which is preliminary data.</text>
</comment>
<dbReference type="RefSeq" id="WP_238231020.1">
    <property type="nucleotide sequence ID" value="NZ_BPQO01000022.1"/>
</dbReference>
<sequence>MLRHPYLISAAAFGATVTFGAFGLVLAAALPVTLPPGLLPEPAPQIAEPGAKQVRIVLQSPFNQH</sequence>